<dbReference type="PANTHER" id="PTHR33490">
    <property type="entry name" value="BLR5614 PROTEIN-RELATED"/>
    <property type="match status" value="1"/>
</dbReference>
<dbReference type="InterPro" id="IPR002931">
    <property type="entry name" value="Transglutaminase-like"/>
</dbReference>
<dbReference type="PANTHER" id="PTHR33490:SF3">
    <property type="entry name" value="CONSERVED INTEGRAL MEMBRANE PROTEIN"/>
    <property type="match status" value="1"/>
</dbReference>
<dbReference type="RefSeq" id="WP_283871583.1">
    <property type="nucleotide sequence ID" value="NZ_CP045835.1"/>
</dbReference>
<evidence type="ECO:0000313" key="2">
    <source>
        <dbReference type="EMBL" id="QGG50869.1"/>
    </source>
</evidence>
<sequence length="202" mass="22991">MRLIPEATDFKEYLQELDVVDYNHPIIYQKIGEIFENQSSEIEKVKAAFLFVRDKISHSWDIQSTNITCKASEVLTYGEGICYAKANLLAGLLRGAGIPTGFCYQRLMLFHTPEEGYCLHALNGVYLRSLNRWIRLDARGNKPGVQAEFSVNEEILAFSINEKLGEKDYPIIYTAPNKNTIATLNAHTNALDMYMHRLPDVL</sequence>
<feature type="domain" description="Transglutaminase-like" evidence="1">
    <location>
        <begin position="33"/>
        <end position="138"/>
    </location>
</feature>
<evidence type="ECO:0000313" key="3">
    <source>
        <dbReference type="EMBL" id="WHY53223.1"/>
    </source>
</evidence>
<accession>A0AAX3X2E0</accession>
<dbReference type="Pfam" id="PF01841">
    <property type="entry name" value="Transglut_core"/>
    <property type="match status" value="1"/>
</dbReference>
<dbReference type="Gene3D" id="3.10.620.30">
    <property type="match status" value="1"/>
</dbReference>
<keyword evidence="4" id="KW-1185">Reference proteome</keyword>
<dbReference type="Proteomes" id="UP000373269">
    <property type="component" value="Chromosome"/>
</dbReference>
<evidence type="ECO:0000313" key="4">
    <source>
        <dbReference type="Proteomes" id="UP000373269"/>
    </source>
</evidence>
<dbReference type="Proteomes" id="UP001178322">
    <property type="component" value="Chromosome"/>
</dbReference>
<evidence type="ECO:0000259" key="1">
    <source>
        <dbReference type="Pfam" id="PF01841"/>
    </source>
</evidence>
<dbReference type="AlphaFoldDB" id="A0AAX3X2E0"/>
<gene>
    <name evidence="2" type="ORF">GDS87_07810</name>
    <name evidence="3" type="ORF">QNH24_08255</name>
</gene>
<name>A0AAX3X2E0_9BACI</name>
<dbReference type="EMBL" id="CP126101">
    <property type="protein sequence ID" value="WHY53223.1"/>
    <property type="molecule type" value="Genomic_DNA"/>
</dbReference>
<dbReference type="EMBL" id="CP045835">
    <property type="protein sequence ID" value="QGG50869.1"/>
    <property type="molecule type" value="Genomic_DNA"/>
</dbReference>
<reference evidence="3" key="2">
    <citation type="submission" date="2023-05" db="EMBL/GenBank/DDBJ databases">
        <title>Comparative genomics of Bacillaceae isolates and their secondary metabolite potential.</title>
        <authorList>
            <person name="Song L."/>
            <person name="Nielsen L.J."/>
            <person name="Mohite O."/>
            <person name="Xu X."/>
            <person name="Weber T."/>
            <person name="Kovacs A.T."/>
        </authorList>
    </citation>
    <scope>NUCLEOTIDE SEQUENCE</scope>
    <source>
        <strain evidence="3">LY1</strain>
    </source>
</reference>
<dbReference type="InterPro" id="IPR038765">
    <property type="entry name" value="Papain-like_cys_pep_sf"/>
</dbReference>
<dbReference type="SUPFAM" id="SSF54001">
    <property type="entry name" value="Cysteine proteinases"/>
    <property type="match status" value="1"/>
</dbReference>
<evidence type="ECO:0000313" key="5">
    <source>
        <dbReference type="Proteomes" id="UP001178322"/>
    </source>
</evidence>
<organism evidence="3 5">
    <name type="scientific">Lysinibacillus pakistanensis</name>
    <dbReference type="NCBI Taxonomy" id="759811"/>
    <lineage>
        <taxon>Bacteria</taxon>
        <taxon>Bacillati</taxon>
        <taxon>Bacillota</taxon>
        <taxon>Bacilli</taxon>
        <taxon>Bacillales</taxon>
        <taxon>Bacillaceae</taxon>
        <taxon>Lysinibacillus</taxon>
    </lineage>
</organism>
<reference evidence="2 4" key="1">
    <citation type="submission" date="2019-11" db="EMBL/GenBank/DDBJ databases">
        <title>Whole Genome Sequencing and Comparative Genomic Analyses of Lysinibacillus pakistanensis LZH-9, a Halotolerant Strain with Excellent COD Removal Capability.</title>
        <authorList>
            <person name="Zhou H."/>
        </authorList>
    </citation>
    <scope>NUCLEOTIDE SEQUENCE [LARGE SCALE GENOMIC DNA]</scope>
    <source>
        <strain evidence="2 4">LZH-9</strain>
    </source>
</reference>
<proteinExistence type="predicted"/>
<protein>
    <submittedName>
        <fullName evidence="2 3">Transglutaminase</fullName>
    </submittedName>
</protein>